<dbReference type="FunFam" id="1.10.10.10:FF:000186">
    <property type="entry name" value="AsnC family transcriptional regulator"/>
    <property type="match status" value="1"/>
</dbReference>
<evidence type="ECO:0000313" key="5">
    <source>
        <dbReference type="EMBL" id="SEB44991.1"/>
    </source>
</evidence>
<dbReference type="InterPro" id="IPR036390">
    <property type="entry name" value="WH_DNA-bd_sf"/>
</dbReference>
<organism evidence="5 6">
    <name type="scientific">Terriglobus roseus</name>
    <dbReference type="NCBI Taxonomy" id="392734"/>
    <lineage>
        <taxon>Bacteria</taxon>
        <taxon>Pseudomonadati</taxon>
        <taxon>Acidobacteriota</taxon>
        <taxon>Terriglobia</taxon>
        <taxon>Terriglobales</taxon>
        <taxon>Acidobacteriaceae</taxon>
        <taxon>Terriglobus</taxon>
    </lineage>
</organism>
<dbReference type="SUPFAM" id="SSF54909">
    <property type="entry name" value="Dimeric alpha+beta barrel"/>
    <property type="match status" value="1"/>
</dbReference>
<keyword evidence="3" id="KW-0804">Transcription</keyword>
<reference evidence="5 6" key="1">
    <citation type="submission" date="2016-10" db="EMBL/GenBank/DDBJ databases">
        <authorList>
            <person name="de Groot N.N."/>
        </authorList>
    </citation>
    <scope>NUCLEOTIDE SEQUENCE [LARGE SCALE GENOMIC DNA]</scope>
    <source>
        <strain evidence="5 6">AB35.6</strain>
    </source>
</reference>
<dbReference type="PRINTS" id="PR00033">
    <property type="entry name" value="HTHASNC"/>
</dbReference>
<dbReference type="InterPro" id="IPR036388">
    <property type="entry name" value="WH-like_DNA-bd_sf"/>
</dbReference>
<dbReference type="PANTHER" id="PTHR30154:SF53">
    <property type="entry name" value="HTH-TYPE TRANSCRIPTIONAL REGULATOR LRPC"/>
    <property type="match status" value="1"/>
</dbReference>
<dbReference type="InterPro" id="IPR000485">
    <property type="entry name" value="AsnC-type_HTH_dom"/>
</dbReference>
<evidence type="ECO:0000313" key="6">
    <source>
        <dbReference type="Proteomes" id="UP000182409"/>
    </source>
</evidence>
<protein>
    <submittedName>
        <fullName evidence="5">Transcriptional regulator, AsnC family</fullName>
    </submittedName>
</protein>
<dbReference type="EMBL" id="FNSD01000001">
    <property type="protein sequence ID" value="SEB44991.1"/>
    <property type="molecule type" value="Genomic_DNA"/>
</dbReference>
<gene>
    <name evidence="5" type="ORF">SAMN05443244_0582</name>
</gene>
<dbReference type="Proteomes" id="UP000182409">
    <property type="component" value="Unassembled WGS sequence"/>
</dbReference>
<dbReference type="PANTHER" id="PTHR30154">
    <property type="entry name" value="LEUCINE-RESPONSIVE REGULATORY PROTEIN"/>
    <property type="match status" value="1"/>
</dbReference>
<proteinExistence type="predicted"/>
<dbReference type="Pfam" id="PF13404">
    <property type="entry name" value="HTH_AsnC-type"/>
    <property type="match status" value="1"/>
</dbReference>
<dbReference type="GO" id="GO:0043200">
    <property type="term" value="P:response to amino acid"/>
    <property type="evidence" value="ECO:0007669"/>
    <property type="project" value="TreeGrafter"/>
</dbReference>
<dbReference type="PROSITE" id="PS50956">
    <property type="entry name" value="HTH_ASNC_2"/>
    <property type="match status" value="1"/>
</dbReference>
<name>A0A1H4JFI4_9BACT</name>
<dbReference type="SMART" id="SM00344">
    <property type="entry name" value="HTH_ASNC"/>
    <property type="match status" value="1"/>
</dbReference>
<dbReference type="AlphaFoldDB" id="A0A1H4JFI4"/>
<evidence type="ECO:0000256" key="3">
    <source>
        <dbReference type="ARBA" id="ARBA00023163"/>
    </source>
</evidence>
<keyword evidence="2" id="KW-0238">DNA-binding</keyword>
<feature type="domain" description="HTH asnC-type" evidence="4">
    <location>
        <begin position="36"/>
        <end position="97"/>
    </location>
</feature>
<dbReference type="InterPro" id="IPR011008">
    <property type="entry name" value="Dimeric_a/b-barrel"/>
</dbReference>
<keyword evidence="1" id="KW-0805">Transcription regulation</keyword>
<accession>A0A1H4JFI4</accession>
<dbReference type="InterPro" id="IPR019887">
    <property type="entry name" value="Tscrpt_reg_AsnC/Lrp_C"/>
</dbReference>
<dbReference type="InterPro" id="IPR019888">
    <property type="entry name" value="Tscrpt_reg_AsnC-like"/>
</dbReference>
<evidence type="ECO:0000259" key="4">
    <source>
        <dbReference type="PROSITE" id="PS50956"/>
    </source>
</evidence>
<evidence type="ECO:0000256" key="1">
    <source>
        <dbReference type="ARBA" id="ARBA00023015"/>
    </source>
</evidence>
<dbReference type="GO" id="GO:0005829">
    <property type="term" value="C:cytosol"/>
    <property type="evidence" value="ECO:0007669"/>
    <property type="project" value="TreeGrafter"/>
</dbReference>
<dbReference type="Gene3D" id="1.10.10.10">
    <property type="entry name" value="Winged helix-like DNA-binding domain superfamily/Winged helix DNA-binding domain"/>
    <property type="match status" value="1"/>
</dbReference>
<sequence>MPIMPTNVMLVRAPRRSAKAIAPVRTPAAESESPSLDAIDHALIEELQDNARISFAELARRVHLSKPAVMERVRRLESTGVILRYRTEVDPSKLGLTVRAFVKITVAGDRLANFARVARSVPEVVECHRVTGNESFLVQVVVRDMNHLETVIDALMPYLATNTSMVLNSPVQSARIPLPAPQPKRGTRR</sequence>
<dbReference type="Pfam" id="PF01037">
    <property type="entry name" value="AsnC_trans_reg"/>
    <property type="match status" value="1"/>
</dbReference>
<dbReference type="Gene3D" id="3.30.70.920">
    <property type="match status" value="1"/>
</dbReference>
<dbReference type="SUPFAM" id="SSF46785">
    <property type="entry name" value="Winged helix' DNA-binding domain"/>
    <property type="match status" value="1"/>
</dbReference>
<evidence type="ECO:0000256" key="2">
    <source>
        <dbReference type="ARBA" id="ARBA00023125"/>
    </source>
</evidence>
<dbReference type="GO" id="GO:0043565">
    <property type="term" value="F:sequence-specific DNA binding"/>
    <property type="evidence" value="ECO:0007669"/>
    <property type="project" value="InterPro"/>
</dbReference>